<feature type="compositionally biased region" description="Low complexity" evidence="1">
    <location>
        <begin position="119"/>
        <end position="137"/>
    </location>
</feature>
<keyword evidence="3" id="KW-1185">Reference proteome</keyword>
<proteinExistence type="predicted"/>
<feature type="region of interest" description="Disordered" evidence="1">
    <location>
        <begin position="119"/>
        <end position="195"/>
    </location>
</feature>
<dbReference type="EMBL" id="BLXT01005922">
    <property type="protein sequence ID" value="GFO27518.1"/>
    <property type="molecule type" value="Genomic_DNA"/>
</dbReference>
<name>A0AAV4C6N3_9GAST</name>
<organism evidence="2 3">
    <name type="scientific">Plakobranchus ocellatus</name>
    <dbReference type="NCBI Taxonomy" id="259542"/>
    <lineage>
        <taxon>Eukaryota</taxon>
        <taxon>Metazoa</taxon>
        <taxon>Spiralia</taxon>
        <taxon>Lophotrochozoa</taxon>
        <taxon>Mollusca</taxon>
        <taxon>Gastropoda</taxon>
        <taxon>Heterobranchia</taxon>
        <taxon>Euthyneura</taxon>
        <taxon>Panpulmonata</taxon>
        <taxon>Sacoglossa</taxon>
        <taxon>Placobranchoidea</taxon>
        <taxon>Plakobranchidae</taxon>
        <taxon>Plakobranchus</taxon>
    </lineage>
</organism>
<sequence length="249" mass="25799">MNSFLQMSSGAGQMSGAFGHHTHHPHYSSNGGSSGGGLGANGSLNPQHAYHHHHHHPHAAHHLGQLYHHPQAPHLHHSRPSFAIQEILGLGCARQGAATPPSPTSLTDAAAAALMAGGDSNTPTSVSSISSSSSMSGLGPGSMYFNPGATPSTTAQGLCGPPESHHHQHHPHQPMQGGSFPTASLSGHHGPHQSVAAGPLYPWRFDLGGNVGPGQALTAPRFHGMPGRHSDDMGFDYKHGIGDDGKYEI</sequence>
<evidence type="ECO:0000313" key="2">
    <source>
        <dbReference type="EMBL" id="GFO27518.1"/>
    </source>
</evidence>
<evidence type="ECO:0000313" key="3">
    <source>
        <dbReference type="Proteomes" id="UP000735302"/>
    </source>
</evidence>
<evidence type="ECO:0000256" key="1">
    <source>
        <dbReference type="SAM" id="MobiDB-lite"/>
    </source>
</evidence>
<protein>
    <submittedName>
        <fullName evidence="2">Uncharacterized protein</fullName>
    </submittedName>
</protein>
<accession>A0AAV4C6N3</accession>
<dbReference type="Proteomes" id="UP000735302">
    <property type="component" value="Unassembled WGS sequence"/>
</dbReference>
<feature type="region of interest" description="Disordered" evidence="1">
    <location>
        <begin position="15"/>
        <end position="62"/>
    </location>
</feature>
<gene>
    <name evidence="2" type="ORF">PoB_005402300</name>
</gene>
<dbReference type="AlphaFoldDB" id="A0AAV4C6N3"/>
<reference evidence="2 3" key="1">
    <citation type="journal article" date="2021" name="Elife">
        <title>Chloroplast acquisition without the gene transfer in kleptoplastic sea slugs, Plakobranchus ocellatus.</title>
        <authorList>
            <person name="Maeda T."/>
            <person name="Takahashi S."/>
            <person name="Yoshida T."/>
            <person name="Shimamura S."/>
            <person name="Takaki Y."/>
            <person name="Nagai Y."/>
            <person name="Toyoda A."/>
            <person name="Suzuki Y."/>
            <person name="Arimoto A."/>
            <person name="Ishii H."/>
            <person name="Satoh N."/>
            <person name="Nishiyama T."/>
            <person name="Hasebe M."/>
            <person name="Maruyama T."/>
            <person name="Minagawa J."/>
            <person name="Obokata J."/>
            <person name="Shigenobu S."/>
        </authorList>
    </citation>
    <scope>NUCLEOTIDE SEQUENCE [LARGE SCALE GENOMIC DNA]</scope>
</reference>
<comment type="caution">
    <text evidence="2">The sequence shown here is derived from an EMBL/GenBank/DDBJ whole genome shotgun (WGS) entry which is preliminary data.</text>
</comment>
<feature type="compositionally biased region" description="Basic residues" evidence="1">
    <location>
        <begin position="49"/>
        <end position="61"/>
    </location>
</feature>